<protein>
    <recommendedName>
        <fullName evidence="6">Inorganic pyrophosphatase</fullName>
        <ecNumber evidence="6">3.6.1.1</ecNumber>
    </recommendedName>
    <alternativeName>
        <fullName evidence="6">Pyrophosphate phospho-hydrolase</fullName>
        <shortName evidence="6">PPase</shortName>
    </alternativeName>
</protein>
<feature type="binding site" evidence="6">
    <location>
        <position position="103"/>
    </location>
    <ligand>
        <name>Mg(2+)</name>
        <dbReference type="ChEBI" id="CHEBI:18420"/>
        <label>1</label>
    </ligand>
</feature>
<keyword evidence="7" id="KW-1185">Reference proteome</keyword>
<evidence type="ECO:0000256" key="4">
    <source>
        <dbReference type="ARBA" id="ARBA00022801"/>
    </source>
</evidence>
<comment type="catalytic activity">
    <reaction evidence="6">
        <text>diphosphate + H2O = 2 phosphate + H(+)</text>
        <dbReference type="Rhea" id="RHEA:24576"/>
        <dbReference type="ChEBI" id="CHEBI:15377"/>
        <dbReference type="ChEBI" id="CHEBI:15378"/>
        <dbReference type="ChEBI" id="CHEBI:33019"/>
        <dbReference type="ChEBI" id="CHEBI:43474"/>
        <dbReference type="EC" id="3.6.1.1"/>
    </reaction>
</comment>
<comment type="subcellular location">
    <subcellularLocation>
        <location evidence="6">Cytoplasm</location>
    </subcellularLocation>
</comment>
<reference evidence="8" key="2">
    <citation type="submission" date="2025-08" db="UniProtKB">
        <authorList>
            <consortium name="RefSeq"/>
        </authorList>
    </citation>
    <scope>IDENTIFICATION</scope>
</reference>
<feature type="binding site" evidence="6">
    <location>
        <position position="30"/>
    </location>
    <ligand>
        <name>substrate</name>
    </ligand>
</feature>
<name>A0A8B6X1C0_9BURK</name>
<feature type="binding site" evidence="6">
    <location>
        <position position="66"/>
    </location>
    <ligand>
        <name>Mg(2+)</name>
        <dbReference type="ChEBI" id="CHEBI:18420"/>
        <label>1</label>
    </ligand>
</feature>
<dbReference type="PROSITE" id="PS00387">
    <property type="entry name" value="PPASE"/>
    <property type="match status" value="1"/>
</dbReference>
<evidence type="ECO:0000256" key="6">
    <source>
        <dbReference type="HAMAP-Rule" id="MF_00209"/>
    </source>
</evidence>
<feature type="binding site" evidence="6">
    <location>
        <position position="71"/>
    </location>
    <ligand>
        <name>Mg(2+)</name>
        <dbReference type="ChEBI" id="CHEBI:18420"/>
        <label>1</label>
    </ligand>
</feature>
<accession>A0A8B6X1C0</accession>
<dbReference type="RefSeq" id="WP_028310157.1">
    <property type="nucleotide sequence ID" value="NZ_AXWS01000007.1"/>
</dbReference>
<comment type="function">
    <text evidence="6">Catalyzes the hydrolysis of inorganic pyrophosphate (PPi) forming two phosphate ions.</text>
</comment>
<feature type="binding site" evidence="6">
    <location>
        <position position="56"/>
    </location>
    <ligand>
        <name>substrate</name>
    </ligand>
</feature>
<dbReference type="FunFam" id="3.90.80.10:FF:000001">
    <property type="entry name" value="Inorganic pyrophosphatase"/>
    <property type="match status" value="1"/>
</dbReference>
<dbReference type="GO" id="GO:0006796">
    <property type="term" value="P:phosphate-containing compound metabolic process"/>
    <property type="evidence" value="ECO:0007669"/>
    <property type="project" value="InterPro"/>
</dbReference>
<keyword evidence="5 6" id="KW-0460">Magnesium</keyword>
<sequence>MSFDKIPAGKSLPEDFNVVIEIPMNADPIKYEVDKDSGALFVDRFMMTAMHYPANYGYIPQTLAGDGDPVDVLVHTPFPLLPGVVVRCRAVGMLRMEDEGGVDAKLLAVPVDKICPLFTHWQGIKDVPEIRLKQIQHFFEHYKDLEAGKWVKVLGWDDKEAAHGEILDGLKNYKAE</sequence>
<evidence type="ECO:0000313" key="8">
    <source>
        <dbReference type="RefSeq" id="WP_028310157.1"/>
    </source>
</evidence>
<dbReference type="Proteomes" id="UP000675920">
    <property type="component" value="Unplaced"/>
</dbReference>
<feature type="binding site" evidence="6">
    <location>
        <position position="71"/>
    </location>
    <ligand>
        <name>Mg(2+)</name>
        <dbReference type="ChEBI" id="CHEBI:18420"/>
        <label>2</label>
    </ligand>
</feature>
<dbReference type="AlphaFoldDB" id="A0A8B6X1C0"/>
<dbReference type="Gene3D" id="3.90.80.10">
    <property type="entry name" value="Inorganic pyrophosphatase"/>
    <property type="match status" value="1"/>
</dbReference>
<keyword evidence="4 6" id="KW-0378">Hydrolase</keyword>
<proteinExistence type="inferred from homology"/>
<dbReference type="PANTHER" id="PTHR10286">
    <property type="entry name" value="INORGANIC PYROPHOSPHATASE"/>
    <property type="match status" value="1"/>
</dbReference>
<evidence type="ECO:0000256" key="3">
    <source>
        <dbReference type="ARBA" id="ARBA00022723"/>
    </source>
</evidence>
<dbReference type="EC" id="3.6.1.1" evidence="6"/>
<evidence type="ECO:0000256" key="5">
    <source>
        <dbReference type="ARBA" id="ARBA00022842"/>
    </source>
</evidence>
<dbReference type="GO" id="GO:0005737">
    <property type="term" value="C:cytoplasm"/>
    <property type="evidence" value="ECO:0007669"/>
    <property type="project" value="UniProtKB-SubCell"/>
</dbReference>
<evidence type="ECO:0000313" key="7">
    <source>
        <dbReference type="Proteomes" id="UP000675920"/>
    </source>
</evidence>
<feature type="binding site" evidence="6">
    <location>
        <position position="142"/>
    </location>
    <ligand>
        <name>substrate</name>
    </ligand>
</feature>
<dbReference type="HAMAP" id="MF_00209">
    <property type="entry name" value="Inorganic_PPase"/>
    <property type="match status" value="1"/>
</dbReference>
<dbReference type="Pfam" id="PF00719">
    <property type="entry name" value="Pyrophosphatase"/>
    <property type="match status" value="1"/>
</dbReference>
<organism evidence="7 8">
    <name type="scientific">Derxia gummosa DSM 723</name>
    <dbReference type="NCBI Taxonomy" id="1121388"/>
    <lineage>
        <taxon>Bacteria</taxon>
        <taxon>Pseudomonadati</taxon>
        <taxon>Pseudomonadota</taxon>
        <taxon>Betaproteobacteria</taxon>
        <taxon>Burkholderiales</taxon>
        <taxon>Alcaligenaceae</taxon>
        <taxon>Derxia</taxon>
    </lineage>
</organism>
<comment type="similarity">
    <text evidence="6">Belongs to the PPase family.</text>
</comment>
<gene>
    <name evidence="6 8" type="primary">ppa</name>
</gene>
<comment type="cofactor">
    <cofactor evidence="1 6">
        <name>Mg(2+)</name>
        <dbReference type="ChEBI" id="CHEBI:18420"/>
    </cofactor>
</comment>
<comment type="subunit">
    <text evidence="6">Homohexamer.</text>
</comment>
<keyword evidence="2 6" id="KW-0963">Cytoplasm</keyword>
<feature type="binding site" evidence="6">
    <location>
        <position position="44"/>
    </location>
    <ligand>
        <name>substrate</name>
    </ligand>
</feature>
<dbReference type="GO" id="GO:0000287">
    <property type="term" value="F:magnesium ion binding"/>
    <property type="evidence" value="ECO:0007669"/>
    <property type="project" value="UniProtKB-UniRule"/>
</dbReference>
<dbReference type="NCBIfam" id="NF002317">
    <property type="entry name" value="PRK01250.1"/>
    <property type="match status" value="1"/>
</dbReference>
<dbReference type="CDD" id="cd00412">
    <property type="entry name" value="pyrophosphatase"/>
    <property type="match status" value="1"/>
</dbReference>
<reference evidence="8" key="1">
    <citation type="journal article" date="2006" name="Biochemistry (Mosc.)">
        <title>Two soluble pyrophosphatases in Vibrio cholerae: transient redundancy or enduring cooperation?</title>
        <authorList>
            <person name="Salminen A."/>
            <person name="Ilias M."/>
            <person name="Belogurov G.A."/>
            <person name="Baykov A.A."/>
            <person name="Lahti R."/>
            <person name="Young T."/>
        </authorList>
    </citation>
    <scope>NUCLEOTIDE SEQUENCE</scope>
</reference>
<evidence type="ECO:0000256" key="2">
    <source>
        <dbReference type="ARBA" id="ARBA00022490"/>
    </source>
</evidence>
<dbReference type="InterPro" id="IPR008162">
    <property type="entry name" value="Pyrophosphatase"/>
</dbReference>
<evidence type="ECO:0000256" key="1">
    <source>
        <dbReference type="ARBA" id="ARBA00001946"/>
    </source>
</evidence>
<dbReference type="InterPro" id="IPR036649">
    <property type="entry name" value="Pyrophosphatase_sf"/>
</dbReference>
<dbReference type="GO" id="GO:0004427">
    <property type="term" value="F:inorganic diphosphate phosphatase activity"/>
    <property type="evidence" value="ECO:0007669"/>
    <property type="project" value="UniProtKB-UniRule"/>
</dbReference>
<keyword evidence="3 6" id="KW-0479">Metal-binding</keyword>
<dbReference type="SUPFAM" id="SSF50324">
    <property type="entry name" value="Inorganic pyrophosphatase"/>
    <property type="match status" value="1"/>
</dbReference>
<dbReference type="OrthoDB" id="5187599at2"/>